<keyword evidence="1" id="KW-0472">Membrane</keyword>
<keyword evidence="1" id="KW-1133">Transmembrane helix</keyword>
<feature type="transmembrane region" description="Helical" evidence="1">
    <location>
        <begin position="42"/>
        <end position="60"/>
    </location>
</feature>
<sequence length="82" mass="9589">MANDLYFFASWIRALVLPSLSPSSFPPFFFTIRDSDKRSWALVAYIYIIPSIHTSVYLIHIQHTDIQIYAVWTSSIHTPYHL</sequence>
<evidence type="ECO:0000313" key="2">
    <source>
        <dbReference type="EMBL" id="THU95011.1"/>
    </source>
</evidence>
<keyword evidence="1" id="KW-0812">Transmembrane</keyword>
<reference evidence="2 3" key="1">
    <citation type="journal article" date="2019" name="Nat. Ecol. Evol.">
        <title>Megaphylogeny resolves global patterns of mushroom evolution.</title>
        <authorList>
            <person name="Varga T."/>
            <person name="Krizsan K."/>
            <person name="Foldi C."/>
            <person name="Dima B."/>
            <person name="Sanchez-Garcia M."/>
            <person name="Sanchez-Ramirez S."/>
            <person name="Szollosi G.J."/>
            <person name="Szarkandi J.G."/>
            <person name="Papp V."/>
            <person name="Albert L."/>
            <person name="Andreopoulos W."/>
            <person name="Angelini C."/>
            <person name="Antonin V."/>
            <person name="Barry K.W."/>
            <person name="Bougher N.L."/>
            <person name="Buchanan P."/>
            <person name="Buyck B."/>
            <person name="Bense V."/>
            <person name="Catcheside P."/>
            <person name="Chovatia M."/>
            <person name="Cooper J."/>
            <person name="Damon W."/>
            <person name="Desjardin D."/>
            <person name="Finy P."/>
            <person name="Geml J."/>
            <person name="Haridas S."/>
            <person name="Hughes K."/>
            <person name="Justo A."/>
            <person name="Karasinski D."/>
            <person name="Kautmanova I."/>
            <person name="Kiss B."/>
            <person name="Kocsube S."/>
            <person name="Kotiranta H."/>
            <person name="LaButti K.M."/>
            <person name="Lechner B.E."/>
            <person name="Liimatainen K."/>
            <person name="Lipzen A."/>
            <person name="Lukacs Z."/>
            <person name="Mihaltcheva S."/>
            <person name="Morgado L.N."/>
            <person name="Niskanen T."/>
            <person name="Noordeloos M.E."/>
            <person name="Ohm R.A."/>
            <person name="Ortiz-Santana B."/>
            <person name="Ovrebo C."/>
            <person name="Racz N."/>
            <person name="Riley R."/>
            <person name="Savchenko A."/>
            <person name="Shiryaev A."/>
            <person name="Soop K."/>
            <person name="Spirin V."/>
            <person name="Szebenyi C."/>
            <person name="Tomsovsky M."/>
            <person name="Tulloss R.E."/>
            <person name="Uehling J."/>
            <person name="Grigoriev I.V."/>
            <person name="Vagvolgyi C."/>
            <person name="Papp T."/>
            <person name="Martin F.M."/>
            <person name="Miettinen O."/>
            <person name="Hibbett D.S."/>
            <person name="Nagy L.G."/>
        </authorList>
    </citation>
    <scope>NUCLEOTIDE SEQUENCE [LARGE SCALE GENOMIC DNA]</scope>
    <source>
        <strain evidence="2 3">CBS 962.96</strain>
    </source>
</reference>
<evidence type="ECO:0000256" key="1">
    <source>
        <dbReference type="SAM" id="Phobius"/>
    </source>
</evidence>
<keyword evidence="3" id="KW-1185">Reference proteome</keyword>
<dbReference type="EMBL" id="ML179211">
    <property type="protein sequence ID" value="THU95011.1"/>
    <property type="molecule type" value="Genomic_DNA"/>
</dbReference>
<dbReference type="Proteomes" id="UP000297245">
    <property type="component" value="Unassembled WGS sequence"/>
</dbReference>
<name>A0A4S8LZS0_DENBC</name>
<dbReference type="AlphaFoldDB" id="A0A4S8LZS0"/>
<evidence type="ECO:0000313" key="3">
    <source>
        <dbReference type="Proteomes" id="UP000297245"/>
    </source>
</evidence>
<proteinExistence type="predicted"/>
<accession>A0A4S8LZS0</accession>
<gene>
    <name evidence="2" type="ORF">K435DRAFT_142889</name>
</gene>
<protein>
    <submittedName>
        <fullName evidence="2">Uncharacterized protein</fullName>
    </submittedName>
</protein>
<feature type="transmembrane region" description="Helical" evidence="1">
    <location>
        <begin position="6"/>
        <end position="30"/>
    </location>
</feature>
<organism evidence="2 3">
    <name type="scientific">Dendrothele bispora (strain CBS 962.96)</name>
    <dbReference type="NCBI Taxonomy" id="1314807"/>
    <lineage>
        <taxon>Eukaryota</taxon>
        <taxon>Fungi</taxon>
        <taxon>Dikarya</taxon>
        <taxon>Basidiomycota</taxon>
        <taxon>Agaricomycotina</taxon>
        <taxon>Agaricomycetes</taxon>
        <taxon>Agaricomycetidae</taxon>
        <taxon>Agaricales</taxon>
        <taxon>Agaricales incertae sedis</taxon>
        <taxon>Dendrothele</taxon>
    </lineage>
</organism>